<dbReference type="GO" id="GO:0005739">
    <property type="term" value="C:mitochondrion"/>
    <property type="evidence" value="ECO:0007669"/>
    <property type="project" value="UniProtKB-SubCell"/>
</dbReference>
<dbReference type="InterPro" id="IPR011032">
    <property type="entry name" value="GroES-like_sf"/>
</dbReference>
<keyword evidence="3" id="KW-0444">Lipid biosynthesis</keyword>
<evidence type="ECO:0000256" key="8">
    <source>
        <dbReference type="ARBA" id="ARBA00023098"/>
    </source>
</evidence>
<dbReference type="PANTHER" id="PTHR43981:SF2">
    <property type="entry name" value="ENOYL-[ACYL-CARRIER-PROTEIN] REDUCTASE, MITOCHONDRIAL"/>
    <property type="match status" value="1"/>
</dbReference>
<sequence length="412" mass="45084">FGSLTLTMFRRYYLSTLNSVHARLLSTSARLQANRAIVYSRNGQPAEVVRAFTIPTLPAPPPQTVNVRFILSPINPADVNVIEGVYPSKPQASSFPGAQGDLFVAGNEGLAEVTSVGDGVKGLERGDWVVMKASQVGTWRSAANLLEGQLLKVPRVEGLSEVNAATMMVNPATAHCLLYHFVTLGAGQWVIQNGANSAVGQAVIQLAKNAGLKTINLVRNRDDMDTLRKELEDLGATHVATYDELLDKKTIKAKVKDWTNGQDIRLGLNCVGGESTTSMAGLLGNNAHLVTYGAMAKRPLTLPASFHIFKNLTSHGFWLSRWYKDNSEGQSKLVEELARTMASGKFKEPRHEIVDIGREASDETATTAIREVFQRMTLGEVKKKLSSKCRTLDPEQAHFATGNPYNVFRTYR</sequence>
<dbReference type="Gene3D" id="3.40.50.720">
    <property type="entry name" value="NAD(P)-binding Rossmann-like Domain"/>
    <property type="match status" value="1"/>
</dbReference>
<evidence type="ECO:0000256" key="6">
    <source>
        <dbReference type="ARBA" id="ARBA00022946"/>
    </source>
</evidence>
<comment type="similarity">
    <text evidence="2">Belongs to the zinc-containing alcohol dehydrogenase family. Quinone oxidoreductase subfamily.</text>
</comment>
<dbReference type="InterPro" id="IPR013154">
    <property type="entry name" value="ADH-like_N"/>
</dbReference>
<keyword evidence="5" id="KW-0521">NADP</keyword>
<evidence type="ECO:0000256" key="9">
    <source>
        <dbReference type="ARBA" id="ARBA00023128"/>
    </source>
</evidence>
<comment type="caution">
    <text evidence="14">The sequence shown here is derived from an EMBL/GenBank/DDBJ whole genome shotgun (WGS) entry which is preliminary data.</text>
</comment>
<organism evidence="14 15">
    <name type="scientific">Lactarius akahatsu</name>
    <dbReference type="NCBI Taxonomy" id="416441"/>
    <lineage>
        <taxon>Eukaryota</taxon>
        <taxon>Fungi</taxon>
        <taxon>Dikarya</taxon>
        <taxon>Basidiomycota</taxon>
        <taxon>Agaricomycotina</taxon>
        <taxon>Agaricomycetes</taxon>
        <taxon>Russulales</taxon>
        <taxon>Russulaceae</taxon>
        <taxon>Lactarius</taxon>
    </lineage>
</organism>
<dbReference type="InterPro" id="IPR036291">
    <property type="entry name" value="NAD(P)-bd_dom_sf"/>
</dbReference>
<dbReference type="SUPFAM" id="SSF51735">
    <property type="entry name" value="NAD(P)-binding Rossmann-fold domains"/>
    <property type="match status" value="1"/>
</dbReference>
<evidence type="ECO:0000256" key="12">
    <source>
        <dbReference type="ARBA" id="ARBA00048843"/>
    </source>
</evidence>
<dbReference type="Gene3D" id="3.90.180.10">
    <property type="entry name" value="Medium-chain alcohol dehydrogenases, catalytic domain"/>
    <property type="match status" value="1"/>
</dbReference>
<keyword evidence="10" id="KW-0275">Fatty acid biosynthesis</keyword>
<dbReference type="Proteomes" id="UP001201163">
    <property type="component" value="Unassembled WGS sequence"/>
</dbReference>
<comment type="catalytic activity">
    <reaction evidence="12">
        <text>a 2,3-saturated acyl-[ACP] + NADP(+) = a (2E)-enoyl-[ACP] + NADPH + H(+)</text>
        <dbReference type="Rhea" id="RHEA:22564"/>
        <dbReference type="Rhea" id="RHEA-COMP:9925"/>
        <dbReference type="Rhea" id="RHEA-COMP:9926"/>
        <dbReference type="ChEBI" id="CHEBI:15378"/>
        <dbReference type="ChEBI" id="CHEBI:57783"/>
        <dbReference type="ChEBI" id="CHEBI:58349"/>
        <dbReference type="ChEBI" id="CHEBI:78784"/>
        <dbReference type="ChEBI" id="CHEBI:78785"/>
        <dbReference type="EC" id="1.3.1.104"/>
    </reaction>
</comment>
<dbReference type="InterPro" id="IPR013149">
    <property type="entry name" value="ADH-like_C"/>
</dbReference>
<evidence type="ECO:0000256" key="2">
    <source>
        <dbReference type="ARBA" id="ARBA00010371"/>
    </source>
</evidence>
<keyword evidence="9" id="KW-0496">Mitochondrion</keyword>
<evidence type="ECO:0000256" key="1">
    <source>
        <dbReference type="ARBA" id="ARBA00004173"/>
    </source>
</evidence>
<evidence type="ECO:0000256" key="11">
    <source>
        <dbReference type="ARBA" id="ARBA00038963"/>
    </source>
</evidence>
<evidence type="ECO:0000256" key="7">
    <source>
        <dbReference type="ARBA" id="ARBA00023002"/>
    </source>
</evidence>
<accession>A0AAD4QHK6</accession>
<dbReference type="AlphaFoldDB" id="A0AAD4QHK6"/>
<feature type="non-terminal residue" evidence="14">
    <location>
        <position position="412"/>
    </location>
</feature>
<evidence type="ECO:0000313" key="14">
    <source>
        <dbReference type="EMBL" id="KAH9000228.1"/>
    </source>
</evidence>
<feature type="domain" description="Enoyl reductase (ER)" evidence="13">
    <location>
        <begin position="47"/>
        <end position="378"/>
    </location>
</feature>
<keyword evidence="8" id="KW-0443">Lipid metabolism</keyword>
<keyword evidence="7" id="KW-0560">Oxidoreductase</keyword>
<evidence type="ECO:0000256" key="4">
    <source>
        <dbReference type="ARBA" id="ARBA00022832"/>
    </source>
</evidence>
<gene>
    <name evidence="14" type="ORF">EDB92DRAFT_1789608</name>
</gene>
<keyword evidence="6" id="KW-0809">Transit peptide</keyword>
<dbReference type="FunFam" id="3.40.50.720:FF:000112">
    <property type="entry name" value="Enoyl-[acyl-carrier-protein] reductase 1, mitochondrial"/>
    <property type="match status" value="1"/>
</dbReference>
<evidence type="ECO:0000256" key="10">
    <source>
        <dbReference type="ARBA" id="ARBA00023160"/>
    </source>
</evidence>
<protein>
    <recommendedName>
        <fullName evidence="11">enoyl-[acyl-carrier-protein] reductase</fullName>
        <ecNumber evidence="11">1.3.1.104</ecNumber>
    </recommendedName>
</protein>
<evidence type="ECO:0000256" key="5">
    <source>
        <dbReference type="ARBA" id="ARBA00022857"/>
    </source>
</evidence>
<dbReference type="InterPro" id="IPR020843">
    <property type="entry name" value="ER"/>
</dbReference>
<dbReference type="GO" id="GO:0141148">
    <property type="term" value="F:enoyl-[acyl-carrier-protein] reductase (NADPH) activity"/>
    <property type="evidence" value="ECO:0007669"/>
    <property type="project" value="UniProtKB-EC"/>
</dbReference>
<reference evidence="14" key="1">
    <citation type="submission" date="2022-01" db="EMBL/GenBank/DDBJ databases">
        <title>Comparative genomics reveals a dynamic genome evolution in the ectomycorrhizal milk-cap (Lactarius) mushrooms.</title>
        <authorList>
            <consortium name="DOE Joint Genome Institute"/>
            <person name="Lebreton A."/>
            <person name="Tang N."/>
            <person name="Kuo A."/>
            <person name="LaButti K."/>
            <person name="Drula E."/>
            <person name="Barry K."/>
            <person name="Clum A."/>
            <person name="Lipzen A."/>
            <person name="Mousain D."/>
            <person name="Ng V."/>
            <person name="Wang R."/>
            <person name="Wang X."/>
            <person name="Dai Y."/>
            <person name="Henrissat B."/>
            <person name="Grigoriev I.V."/>
            <person name="Guerin-Laguette A."/>
            <person name="Yu F."/>
            <person name="Martin F.M."/>
        </authorList>
    </citation>
    <scope>NUCLEOTIDE SEQUENCE</scope>
    <source>
        <strain evidence="14">QP</strain>
    </source>
</reference>
<dbReference type="EC" id="1.3.1.104" evidence="11"/>
<dbReference type="CDD" id="cd08290">
    <property type="entry name" value="ETR"/>
    <property type="match status" value="1"/>
</dbReference>
<keyword evidence="15" id="KW-1185">Reference proteome</keyword>
<dbReference type="Pfam" id="PF08240">
    <property type="entry name" value="ADH_N"/>
    <property type="match status" value="1"/>
</dbReference>
<dbReference type="InterPro" id="IPR051034">
    <property type="entry name" value="Mito_Enoyl-ACP_Reductase"/>
</dbReference>
<dbReference type="EMBL" id="JAKELL010000002">
    <property type="protein sequence ID" value="KAH9000228.1"/>
    <property type="molecule type" value="Genomic_DNA"/>
</dbReference>
<dbReference type="SUPFAM" id="SSF50129">
    <property type="entry name" value="GroES-like"/>
    <property type="match status" value="1"/>
</dbReference>
<dbReference type="GO" id="GO:0006633">
    <property type="term" value="P:fatty acid biosynthetic process"/>
    <property type="evidence" value="ECO:0007669"/>
    <property type="project" value="UniProtKB-KW"/>
</dbReference>
<evidence type="ECO:0000313" key="15">
    <source>
        <dbReference type="Proteomes" id="UP001201163"/>
    </source>
</evidence>
<dbReference type="PANTHER" id="PTHR43981">
    <property type="entry name" value="ENOYL-[ACYL-CARRIER-PROTEIN] REDUCTASE, MITOCHONDRIAL"/>
    <property type="match status" value="1"/>
</dbReference>
<name>A0AAD4QHK6_9AGAM</name>
<comment type="subcellular location">
    <subcellularLocation>
        <location evidence="1">Mitochondrion</location>
    </subcellularLocation>
</comment>
<keyword evidence="4" id="KW-0276">Fatty acid metabolism</keyword>
<evidence type="ECO:0000259" key="13">
    <source>
        <dbReference type="SMART" id="SM00829"/>
    </source>
</evidence>
<evidence type="ECO:0000256" key="3">
    <source>
        <dbReference type="ARBA" id="ARBA00022516"/>
    </source>
</evidence>
<dbReference type="SMART" id="SM00829">
    <property type="entry name" value="PKS_ER"/>
    <property type="match status" value="1"/>
</dbReference>
<proteinExistence type="inferred from homology"/>
<dbReference type="Pfam" id="PF00107">
    <property type="entry name" value="ADH_zinc_N"/>
    <property type="match status" value="1"/>
</dbReference>